<evidence type="ECO:0000313" key="6">
    <source>
        <dbReference type="EMBL" id="KAF0288965.1"/>
    </source>
</evidence>
<dbReference type="PANTHER" id="PTHR11829:SF377">
    <property type="entry name" value="FORK HEAD DOMAIN-CONTAINING PROTEIN FD4-RELATED"/>
    <property type="match status" value="1"/>
</dbReference>
<feature type="region of interest" description="Disordered" evidence="4">
    <location>
        <begin position="115"/>
        <end position="135"/>
    </location>
</feature>
<dbReference type="SMART" id="SM00339">
    <property type="entry name" value="FH"/>
    <property type="match status" value="1"/>
</dbReference>
<evidence type="ECO:0000256" key="3">
    <source>
        <dbReference type="PROSITE-ProRule" id="PRU00089"/>
    </source>
</evidence>
<keyword evidence="1 3" id="KW-0238">DNA-binding</keyword>
<dbReference type="EMBL" id="VIIS01002072">
    <property type="protein sequence ID" value="KAF0288965.1"/>
    <property type="molecule type" value="Genomic_DNA"/>
</dbReference>
<dbReference type="PRINTS" id="PR00053">
    <property type="entry name" value="FORKHEAD"/>
</dbReference>
<dbReference type="InterPro" id="IPR036388">
    <property type="entry name" value="WH-like_DNA-bd_sf"/>
</dbReference>
<comment type="caution">
    <text evidence="6">The sequence shown here is derived from an EMBL/GenBank/DDBJ whole genome shotgun (WGS) entry which is preliminary data.</text>
</comment>
<gene>
    <name evidence="6" type="primary">fd96Ca_0</name>
    <name evidence="6" type="ORF">FJT64_012713</name>
</gene>
<organism evidence="6 7">
    <name type="scientific">Amphibalanus amphitrite</name>
    <name type="common">Striped barnacle</name>
    <name type="synonym">Balanus amphitrite</name>
    <dbReference type="NCBI Taxonomy" id="1232801"/>
    <lineage>
        <taxon>Eukaryota</taxon>
        <taxon>Metazoa</taxon>
        <taxon>Ecdysozoa</taxon>
        <taxon>Arthropoda</taxon>
        <taxon>Crustacea</taxon>
        <taxon>Multicrustacea</taxon>
        <taxon>Cirripedia</taxon>
        <taxon>Thoracica</taxon>
        <taxon>Thoracicalcarea</taxon>
        <taxon>Balanomorpha</taxon>
        <taxon>Balanoidea</taxon>
        <taxon>Balanidae</taxon>
        <taxon>Amphibalaninae</taxon>
        <taxon>Amphibalanus</taxon>
    </lineage>
</organism>
<evidence type="ECO:0000256" key="4">
    <source>
        <dbReference type="SAM" id="MobiDB-lite"/>
    </source>
</evidence>
<keyword evidence="2 3" id="KW-0539">Nucleus</keyword>
<protein>
    <submittedName>
        <fullName evidence="6">Fork head domain-containing protein FD4</fullName>
    </submittedName>
</protein>
<name>A0A6A4V5J8_AMPAM</name>
<proteinExistence type="predicted"/>
<dbReference type="InterPro" id="IPR018122">
    <property type="entry name" value="TF_fork_head_CS_1"/>
</dbReference>
<sequence>MPRPTRESYGDQKPPYSYISLTAMAIANSPERMLPLSSIYQFIMDHFPYYRQNATKWQNSLRHNLSYNDCFVKVPRRPDQPGGKRFKLTEDEKEVVRAVLAAQSAPCRPGASFSVESLAQSDARPEPVRPEPLHHGYLSRPQPSLAPLAPMPAYGVPWGPYSAAAAAAACYPAPLRLAGLSGRARLRPARPPVPGRQLVALRVRVGLGQRPELLGGATRLARSGRFLFVCAPRRYLPPPSAGLPQGSPLGPP</sequence>
<dbReference type="GO" id="GO:0005634">
    <property type="term" value="C:nucleus"/>
    <property type="evidence" value="ECO:0007669"/>
    <property type="project" value="UniProtKB-SubCell"/>
</dbReference>
<evidence type="ECO:0000256" key="2">
    <source>
        <dbReference type="ARBA" id="ARBA00023242"/>
    </source>
</evidence>
<dbReference type="AlphaFoldDB" id="A0A6A4V5J8"/>
<dbReference type="FunFam" id="1.10.10.10:FF:000135">
    <property type="entry name" value="forkhead box protein G1"/>
    <property type="match status" value="1"/>
</dbReference>
<dbReference type="SUPFAM" id="SSF46785">
    <property type="entry name" value="Winged helix' DNA-binding domain"/>
    <property type="match status" value="1"/>
</dbReference>
<dbReference type="PROSITE" id="PS00658">
    <property type="entry name" value="FORK_HEAD_2"/>
    <property type="match status" value="1"/>
</dbReference>
<dbReference type="Gene3D" id="1.10.10.10">
    <property type="entry name" value="Winged helix-like DNA-binding domain superfamily/Winged helix DNA-binding domain"/>
    <property type="match status" value="1"/>
</dbReference>
<feature type="compositionally biased region" description="Basic and acidic residues" evidence="4">
    <location>
        <begin position="123"/>
        <end position="134"/>
    </location>
</feature>
<dbReference type="OrthoDB" id="5954824at2759"/>
<evidence type="ECO:0000313" key="7">
    <source>
        <dbReference type="Proteomes" id="UP000440578"/>
    </source>
</evidence>
<dbReference type="GO" id="GO:0000981">
    <property type="term" value="F:DNA-binding transcription factor activity, RNA polymerase II-specific"/>
    <property type="evidence" value="ECO:0007669"/>
    <property type="project" value="TreeGrafter"/>
</dbReference>
<dbReference type="PROSITE" id="PS00657">
    <property type="entry name" value="FORK_HEAD_1"/>
    <property type="match status" value="1"/>
</dbReference>
<dbReference type="Proteomes" id="UP000440578">
    <property type="component" value="Unassembled WGS sequence"/>
</dbReference>
<feature type="DNA-binding region" description="Fork-head" evidence="3">
    <location>
        <begin position="13"/>
        <end position="84"/>
    </location>
</feature>
<evidence type="ECO:0000256" key="1">
    <source>
        <dbReference type="ARBA" id="ARBA00023125"/>
    </source>
</evidence>
<dbReference type="InterPro" id="IPR001766">
    <property type="entry name" value="Fork_head_dom"/>
</dbReference>
<dbReference type="InterPro" id="IPR030456">
    <property type="entry name" value="TF_fork_head_CS_2"/>
</dbReference>
<dbReference type="InterPro" id="IPR050211">
    <property type="entry name" value="FOX_domain-containing"/>
</dbReference>
<dbReference type="PANTHER" id="PTHR11829">
    <property type="entry name" value="FORKHEAD BOX PROTEIN"/>
    <property type="match status" value="1"/>
</dbReference>
<accession>A0A6A4V5J8</accession>
<dbReference type="GO" id="GO:0030154">
    <property type="term" value="P:cell differentiation"/>
    <property type="evidence" value="ECO:0007669"/>
    <property type="project" value="TreeGrafter"/>
</dbReference>
<comment type="subcellular location">
    <subcellularLocation>
        <location evidence="3">Nucleus</location>
    </subcellularLocation>
</comment>
<keyword evidence="7" id="KW-1185">Reference proteome</keyword>
<feature type="domain" description="Fork-head" evidence="5">
    <location>
        <begin position="13"/>
        <end position="84"/>
    </location>
</feature>
<evidence type="ECO:0000259" key="5">
    <source>
        <dbReference type="PROSITE" id="PS50039"/>
    </source>
</evidence>
<dbReference type="PROSITE" id="PS50039">
    <property type="entry name" value="FORK_HEAD_3"/>
    <property type="match status" value="1"/>
</dbReference>
<dbReference type="GO" id="GO:0009653">
    <property type="term" value="P:anatomical structure morphogenesis"/>
    <property type="evidence" value="ECO:0007669"/>
    <property type="project" value="TreeGrafter"/>
</dbReference>
<reference evidence="6 7" key="1">
    <citation type="submission" date="2019-07" db="EMBL/GenBank/DDBJ databases">
        <title>Draft genome assembly of a fouling barnacle, Amphibalanus amphitrite (Darwin, 1854): The first reference genome for Thecostraca.</title>
        <authorList>
            <person name="Kim W."/>
        </authorList>
    </citation>
    <scope>NUCLEOTIDE SEQUENCE [LARGE SCALE GENOMIC DNA]</scope>
    <source>
        <strain evidence="6">SNU_AA5</strain>
        <tissue evidence="6">Soma without cirri and trophi</tissue>
    </source>
</reference>
<dbReference type="Pfam" id="PF00250">
    <property type="entry name" value="Forkhead"/>
    <property type="match status" value="1"/>
</dbReference>
<dbReference type="GO" id="GO:0000978">
    <property type="term" value="F:RNA polymerase II cis-regulatory region sequence-specific DNA binding"/>
    <property type="evidence" value="ECO:0007669"/>
    <property type="project" value="TreeGrafter"/>
</dbReference>
<dbReference type="InterPro" id="IPR036390">
    <property type="entry name" value="WH_DNA-bd_sf"/>
</dbReference>